<evidence type="ECO:0000256" key="1">
    <source>
        <dbReference type="SAM" id="MobiDB-lite"/>
    </source>
</evidence>
<evidence type="ECO:0000313" key="3">
    <source>
        <dbReference type="Proteomes" id="UP000609802"/>
    </source>
</evidence>
<keyword evidence="3" id="KW-1185">Reference proteome</keyword>
<evidence type="ECO:0008006" key="4">
    <source>
        <dbReference type="Google" id="ProtNLM"/>
    </source>
</evidence>
<sequence length="79" mass="8417">MAKIKPSYDPIDDLKGSSQHHDLKNQPGEKADEDHQKSDADPSDELKHAVAGTNSDTGIADALREAVDDDEDDSGEGTA</sequence>
<dbReference type="EMBL" id="BNCH01000001">
    <property type="protein sequence ID" value="GHE87885.1"/>
    <property type="molecule type" value="Genomic_DNA"/>
</dbReference>
<feature type="compositionally biased region" description="Basic and acidic residues" evidence="1">
    <location>
        <begin position="12"/>
        <end position="48"/>
    </location>
</feature>
<evidence type="ECO:0000313" key="2">
    <source>
        <dbReference type="EMBL" id="GHE87885.1"/>
    </source>
</evidence>
<feature type="compositionally biased region" description="Acidic residues" evidence="1">
    <location>
        <begin position="67"/>
        <end position="79"/>
    </location>
</feature>
<gene>
    <name evidence="2" type="ORF">GCM10016455_04840</name>
</gene>
<comment type="caution">
    <text evidence="2">The sequence shown here is derived from an EMBL/GenBank/DDBJ whole genome shotgun (WGS) entry which is preliminary data.</text>
</comment>
<name>A0ABQ3ILH1_9RHOB</name>
<organism evidence="2 3">
    <name type="scientific">Aliiroseovarius zhejiangensis</name>
    <dbReference type="NCBI Taxonomy" id="1632025"/>
    <lineage>
        <taxon>Bacteria</taxon>
        <taxon>Pseudomonadati</taxon>
        <taxon>Pseudomonadota</taxon>
        <taxon>Alphaproteobacteria</taxon>
        <taxon>Rhodobacterales</taxon>
        <taxon>Paracoccaceae</taxon>
        <taxon>Aliiroseovarius</taxon>
    </lineage>
</organism>
<feature type="region of interest" description="Disordered" evidence="1">
    <location>
        <begin position="1"/>
        <end position="79"/>
    </location>
</feature>
<protein>
    <recommendedName>
        <fullName evidence="4">DUF3072 domain-containing protein</fullName>
    </recommendedName>
</protein>
<dbReference type="RefSeq" id="WP_191284874.1">
    <property type="nucleotide sequence ID" value="NZ_BNCH01000001.1"/>
</dbReference>
<reference evidence="3" key="1">
    <citation type="journal article" date="2019" name="Int. J. Syst. Evol. Microbiol.">
        <title>The Global Catalogue of Microorganisms (GCM) 10K type strain sequencing project: providing services to taxonomists for standard genome sequencing and annotation.</title>
        <authorList>
            <consortium name="The Broad Institute Genomics Platform"/>
            <consortium name="The Broad Institute Genome Sequencing Center for Infectious Disease"/>
            <person name="Wu L."/>
            <person name="Ma J."/>
        </authorList>
    </citation>
    <scope>NUCLEOTIDE SEQUENCE [LARGE SCALE GENOMIC DNA]</scope>
    <source>
        <strain evidence="3">KCTC 42443</strain>
    </source>
</reference>
<proteinExistence type="predicted"/>
<accession>A0ABQ3ILH1</accession>
<dbReference type="Proteomes" id="UP000609802">
    <property type="component" value="Unassembled WGS sequence"/>
</dbReference>